<feature type="domain" description="ER-bound oxygenase mpaB/mpaB'/Rubber oxygenase catalytic" evidence="1">
    <location>
        <begin position="22"/>
        <end position="245"/>
    </location>
</feature>
<name>A0ABY2S599_9PSEU</name>
<accession>A0ABY2S599</accession>
<keyword evidence="3" id="KW-1185">Reference proteome</keyword>
<dbReference type="RefSeq" id="WP_112268670.1">
    <property type="nucleotide sequence ID" value="NZ_SWMS01000006.1"/>
</dbReference>
<dbReference type="Pfam" id="PF09995">
    <property type="entry name" value="MPAB_Lcp_cat"/>
    <property type="match status" value="1"/>
</dbReference>
<evidence type="ECO:0000313" key="2">
    <source>
        <dbReference type="EMBL" id="TKG71044.1"/>
    </source>
</evidence>
<proteinExistence type="predicted"/>
<dbReference type="Proteomes" id="UP000309992">
    <property type="component" value="Unassembled WGS sequence"/>
</dbReference>
<dbReference type="EMBL" id="SWMS01000006">
    <property type="protein sequence ID" value="TKG71044.1"/>
    <property type="molecule type" value="Genomic_DNA"/>
</dbReference>
<comment type="caution">
    <text evidence="2">The sequence shown here is derived from an EMBL/GenBank/DDBJ whole genome shotgun (WGS) entry which is preliminary data.</text>
</comment>
<protein>
    <submittedName>
        <fullName evidence="2">DUF2236 domain-containing protein</fullName>
    </submittedName>
</protein>
<sequence length="278" mass="32289">MDTTAKKPETMLEVRDDMVIGAGLMAGAANIIMQLARPGVGYGVVESRVDDGNVFKHPVKRTRTTLTYLAVATLGTEEERLAYRRAVDKQHMQVRSTKDSPVKYSAMDPRLQLWVAACLYKGFEDIYHVFAGRLEPGELEAVYRAAAPLGTTLQVREDMWPADRAAFEKYWNSSLEQVHIDDTVREYLYGIATLRFMPRIVSLLLGPFNRFVTTGFLPQRFRDEMRLPWTPRRQRRWDRLMRTIARVIRPLPKPLREFPYNAYLWDLRRRLRTGRPLV</sequence>
<organism evidence="2 3">
    <name type="scientific">Prauserella endophytica</name>
    <dbReference type="NCBI Taxonomy" id="1592324"/>
    <lineage>
        <taxon>Bacteria</taxon>
        <taxon>Bacillati</taxon>
        <taxon>Actinomycetota</taxon>
        <taxon>Actinomycetes</taxon>
        <taxon>Pseudonocardiales</taxon>
        <taxon>Pseudonocardiaceae</taxon>
        <taxon>Prauserella</taxon>
        <taxon>Prauserella coralliicola group</taxon>
    </lineage>
</organism>
<reference evidence="2 3" key="1">
    <citation type="journal article" date="2015" name="Antonie Van Leeuwenhoek">
        <title>Prauserella endophytica sp. nov., an endophytic actinobacterium isolated from Tamarix taklamakanensis.</title>
        <authorList>
            <person name="Liu J.M."/>
            <person name="Habden X."/>
            <person name="Guo L."/>
            <person name="Tuo L."/>
            <person name="Jiang Z.K."/>
            <person name="Liu S.W."/>
            <person name="Liu X.F."/>
            <person name="Chen L."/>
            <person name="Li R.F."/>
            <person name="Zhang Y.Q."/>
            <person name="Sun C.H."/>
        </authorList>
    </citation>
    <scope>NUCLEOTIDE SEQUENCE [LARGE SCALE GENOMIC DNA]</scope>
    <source>
        <strain evidence="2 3">CGMCC 4.7182</strain>
    </source>
</reference>
<gene>
    <name evidence="2" type="ORF">FCN18_13035</name>
</gene>
<dbReference type="PANTHER" id="PTHR36151:SF3">
    <property type="entry name" value="ER-BOUND OXYGENASE MPAB_MPAB'_RUBBER OXYGENASE CATALYTIC DOMAIN-CONTAINING PROTEIN"/>
    <property type="match status" value="1"/>
</dbReference>
<evidence type="ECO:0000313" key="3">
    <source>
        <dbReference type="Proteomes" id="UP000309992"/>
    </source>
</evidence>
<dbReference type="PANTHER" id="PTHR36151">
    <property type="entry name" value="BLR2777 PROTEIN"/>
    <property type="match status" value="1"/>
</dbReference>
<dbReference type="InterPro" id="IPR018713">
    <property type="entry name" value="MPAB/Lcp_cat_dom"/>
</dbReference>
<evidence type="ECO:0000259" key="1">
    <source>
        <dbReference type="Pfam" id="PF09995"/>
    </source>
</evidence>